<feature type="compositionally biased region" description="Polar residues" evidence="3">
    <location>
        <begin position="48"/>
        <end position="67"/>
    </location>
</feature>
<dbReference type="SMART" id="SM00360">
    <property type="entry name" value="RRM"/>
    <property type="match status" value="2"/>
</dbReference>
<feature type="compositionally biased region" description="Gly residues" evidence="3">
    <location>
        <begin position="315"/>
        <end position="331"/>
    </location>
</feature>
<dbReference type="Proteomes" id="UP001345013">
    <property type="component" value="Unassembled WGS sequence"/>
</dbReference>
<dbReference type="PROSITE" id="PS50102">
    <property type="entry name" value="RRM"/>
    <property type="match status" value="2"/>
</dbReference>
<dbReference type="PANTHER" id="PTHR21245">
    <property type="entry name" value="HETEROGENEOUS NUCLEAR RIBONUCLEOPROTEIN"/>
    <property type="match status" value="1"/>
</dbReference>
<sequence>MADQEQFQEGQGDERPRRAYQQLPQRSNASANWRMKDESPRASPQPRPNRQSGTFGAPRSFNQGQQRETSDTRLYVGNLLYSAQKDDILQFFNENGFNVANISMSIDPETGRNPSYCFVDFENPEDASRAMGELNGRDVLGRTVRISPGVARRQQNFEGGEGARQYSSPRGYGERQQEGGKPALERTGWSRDGQSRPSFQDRNSNQETQGPVKRLYFGNLPAIDSPSDVEQAIHTLIDPLGIEITNVSNLRAPHESKAAEPGDHHYCFVDIARPEDVDAVIEALDGKPAPWSQDGSSTLKVNRAREQANRRFGDRGQGQGQGQGQGFGSQGGYQSRRTEGQRDWRTAAQRQEAPQ</sequence>
<dbReference type="InterPro" id="IPR000504">
    <property type="entry name" value="RRM_dom"/>
</dbReference>
<dbReference type="SUPFAM" id="SSF54928">
    <property type="entry name" value="RNA-binding domain, RBD"/>
    <property type="match status" value="2"/>
</dbReference>
<feature type="compositionally biased region" description="Basic and acidic residues" evidence="3">
    <location>
        <begin position="303"/>
        <end position="314"/>
    </location>
</feature>
<feature type="compositionally biased region" description="Polar residues" evidence="3">
    <location>
        <begin position="195"/>
        <end position="209"/>
    </location>
</feature>
<accession>A0ABR0KFY3</accession>
<feature type="region of interest" description="Disordered" evidence="3">
    <location>
        <begin position="152"/>
        <end position="212"/>
    </location>
</feature>
<reference evidence="5 6" key="1">
    <citation type="submission" date="2023-08" db="EMBL/GenBank/DDBJ databases">
        <title>Black Yeasts Isolated from many extreme environments.</title>
        <authorList>
            <person name="Coleine C."/>
            <person name="Stajich J.E."/>
            <person name="Selbmann L."/>
        </authorList>
    </citation>
    <scope>NUCLEOTIDE SEQUENCE [LARGE SCALE GENOMIC DNA]</scope>
    <source>
        <strain evidence="5 6">CCFEE 5885</strain>
    </source>
</reference>
<comment type="caution">
    <text evidence="5">The sequence shown here is derived from an EMBL/GenBank/DDBJ whole genome shotgun (WGS) entry which is preliminary data.</text>
</comment>
<keyword evidence="1 2" id="KW-0694">RNA-binding</keyword>
<feature type="region of interest" description="Disordered" evidence="3">
    <location>
        <begin position="1"/>
        <end position="70"/>
    </location>
</feature>
<protein>
    <recommendedName>
        <fullName evidence="4">RRM domain-containing protein</fullName>
    </recommendedName>
</protein>
<dbReference type="InterPro" id="IPR012677">
    <property type="entry name" value="Nucleotide-bd_a/b_plait_sf"/>
</dbReference>
<dbReference type="EMBL" id="JAVRRG010000028">
    <property type="protein sequence ID" value="KAK5095388.1"/>
    <property type="molecule type" value="Genomic_DNA"/>
</dbReference>
<dbReference type="Gene3D" id="3.30.70.330">
    <property type="match status" value="2"/>
</dbReference>
<evidence type="ECO:0000259" key="4">
    <source>
        <dbReference type="PROSITE" id="PS50102"/>
    </source>
</evidence>
<feature type="compositionally biased region" description="Polar residues" evidence="3">
    <location>
        <begin position="22"/>
        <end position="31"/>
    </location>
</feature>
<evidence type="ECO:0000256" key="1">
    <source>
        <dbReference type="ARBA" id="ARBA00022884"/>
    </source>
</evidence>
<feature type="compositionally biased region" description="Basic and acidic residues" evidence="3">
    <location>
        <begin position="336"/>
        <end position="345"/>
    </location>
</feature>
<evidence type="ECO:0000256" key="3">
    <source>
        <dbReference type="SAM" id="MobiDB-lite"/>
    </source>
</evidence>
<evidence type="ECO:0000313" key="5">
    <source>
        <dbReference type="EMBL" id="KAK5095388.1"/>
    </source>
</evidence>
<dbReference type="Pfam" id="PF00076">
    <property type="entry name" value="RRM_1"/>
    <property type="match status" value="1"/>
</dbReference>
<gene>
    <name evidence="5" type="ORF">LTR24_003100</name>
</gene>
<proteinExistence type="predicted"/>
<feature type="domain" description="RRM" evidence="4">
    <location>
        <begin position="72"/>
        <end position="151"/>
    </location>
</feature>
<evidence type="ECO:0000256" key="2">
    <source>
        <dbReference type="PROSITE-ProRule" id="PRU00176"/>
    </source>
</evidence>
<feature type="compositionally biased region" description="Low complexity" evidence="3">
    <location>
        <begin position="1"/>
        <end position="10"/>
    </location>
</feature>
<organism evidence="5 6">
    <name type="scientific">Lithohypha guttulata</name>
    <dbReference type="NCBI Taxonomy" id="1690604"/>
    <lineage>
        <taxon>Eukaryota</taxon>
        <taxon>Fungi</taxon>
        <taxon>Dikarya</taxon>
        <taxon>Ascomycota</taxon>
        <taxon>Pezizomycotina</taxon>
        <taxon>Eurotiomycetes</taxon>
        <taxon>Chaetothyriomycetidae</taxon>
        <taxon>Chaetothyriales</taxon>
        <taxon>Trichomeriaceae</taxon>
        <taxon>Lithohypha</taxon>
    </lineage>
</organism>
<dbReference type="InterPro" id="IPR035979">
    <property type="entry name" value="RBD_domain_sf"/>
</dbReference>
<name>A0ABR0KFY3_9EURO</name>
<feature type="region of interest" description="Disordered" evidence="3">
    <location>
        <begin position="286"/>
        <end position="355"/>
    </location>
</feature>
<dbReference type="CDD" id="cd00590">
    <property type="entry name" value="RRM_SF"/>
    <property type="match status" value="1"/>
</dbReference>
<feature type="domain" description="RRM" evidence="4">
    <location>
        <begin position="213"/>
        <end position="306"/>
    </location>
</feature>
<evidence type="ECO:0000313" key="6">
    <source>
        <dbReference type="Proteomes" id="UP001345013"/>
    </source>
</evidence>
<keyword evidence="6" id="KW-1185">Reference proteome</keyword>